<evidence type="ECO:0000256" key="11">
    <source>
        <dbReference type="HAMAP-Rule" id="MF_01497"/>
    </source>
</evidence>
<keyword evidence="7 11" id="KW-0418">Kinase</keyword>
<dbReference type="PANTHER" id="PTHR39573">
    <property type="entry name" value="STRESS RESPONSE KINASE A"/>
    <property type="match status" value="1"/>
</dbReference>
<dbReference type="EC" id="2.7.11.1" evidence="11"/>
<comment type="catalytic activity">
    <reaction evidence="11">
        <text>L-threonyl-[protein] + ATP = O-phospho-L-threonyl-[protein] + ADP + H(+)</text>
        <dbReference type="Rhea" id="RHEA:46608"/>
        <dbReference type="Rhea" id="RHEA-COMP:11060"/>
        <dbReference type="Rhea" id="RHEA-COMP:11605"/>
        <dbReference type="ChEBI" id="CHEBI:15378"/>
        <dbReference type="ChEBI" id="CHEBI:30013"/>
        <dbReference type="ChEBI" id="CHEBI:30616"/>
        <dbReference type="ChEBI" id="CHEBI:61977"/>
        <dbReference type="ChEBI" id="CHEBI:456216"/>
        <dbReference type="EC" id="2.7.11.1"/>
    </reaction>
</comment>
<dbReference type="InterPro" id="IPR032882">
    <property type="entry name" value="SrkA/RdoA"/>
</dbReference>
<dbReference type="GO" id="GO:0005524">
    <property type="term" value="F:ATP binding"/>
    <property type="evidence" value="ECO:0007669"/>
    <property type="project" value="UniProtKB-UniRule"/>
</dbReference>
<comment type="function">
    <text evidence="11">A protein kinase that phosphorylates Ser and Thr residues. Probably acts to suppress the effects of stress linked to accumulation of reactive oxygen species. Probably involved in the extracytoplasmic stress response.</text>
</comment>
<keyword evidence="8 11" id="KW-0067">ATP-binding</keyword>
<gene>
    <name evidence="11" type="primary">srkA</name>
    <name evidence="13" type="ORF">Thpro_022010</name>
</gene>
<feature type="active site" evidence="11">
    <location>
        <position position="223"/>
    </location>
</feature>
<proteinExistence type="inferred from homology"/>
<keyword evidence="3 11" id="KW-0597">Phosphoprotein</keyword>
<dbReference type="Pfam" id="PF01636">
    <property type="entry name" value="APH"/>
    <property type="match status" value="1"/>
</dbReference>
<dbReference type="NCBIfam" id="NF008738">
    <property type="entry name" value="PRK11768.1"/>
    <property type="match status" value="1"/>
</dbReference>
<comment type="subcellular location">
    <subcellularLocation>
        <location evidence="11">Cytoplasm</location>
    </subcellularLocation>
</comment>
<evidence type="ECO:0000256" key="10">
    <source>
        <dbReference type="ARBA" id="ARBA00023016"/>
    </source>
</evidence>
<dbReference type="Gene3D" id="1.10.510.10">
    <property type="entry name" value="Transferase(Phosphotransferase) domain 1"/>
    <property type="match status" value="1"/>
</dbReference>
<evidence type="ECO:0000256" key="4">
    <source>
        <dbReference type="ARBA" id="ARBA00022679"/>
    </source>
</evidence>
<evidence type="ECO:0000256" key="1">
    <source>
        <dbReference type="ARBA" id="ARBA00022490"/>
    </source>
</evidence>
<dbReference type="GO" id="GO:0004674">
    <property type="term" value="F:protein serine/threonine kinase activity"/>
    <property type="evidence" value="ECO:0007669"/>
    <property type="project" value="UniProtKB-UniRule"/>
</dbReference>
<keyword evidence="10 11" id="KW-0346">Stress response</keyword>
<comment type="catalytic activity">
    <reaction evidence="11">
        <text>L-seryl-[protein] + ATP = O-phospho-L-seryl-[protein] + ADP + H(+)</text>
        <dbReference type="Rhea" id="RHEA:17989"/>
        <dbReference type="Rhea" id="RHEA-COMP:9863"/>
        <dbReference type="Rhea" id="RHEA-COMP:11604"/>
        <dbReference type="ChEBI" id="CHEBI:15378"/>
        <dbReference type="ChEBI" id="CHEBI:29999"/>
        <dbReference type="ChEBI" id="CHEBI:30616"/>
        <dbReference type="ChEBI" id="CHEBI:83421"/>
        <dbReference type="ChEBI" id="CHEBI:456216"/>
        <dbReference type="EC" id="2.7.11.1"/>
    </reaction>
</comment>
<dbReference type="InterPro" id="IPR011009">
    <property type="entry name" value="Kinase-like_dom_sf"/>
</dbReference>
<keyword evidence="6 11" id="KW-0547">Nucleotide-binding</keyword>
<keyword evidence="4 11" id="KW-0808">Transferase</keyword>
<feature type="binding site" evidence="11">
    <location>
        <position position="211"/>
    </location>
    <ligand>
        <name>Mg(2+)</name>
        <dbReference type="ChEBI" id="CHEBI:18420"/>
    </ligand>
</feature>
<dbReference type="EMBL" id="JQSG02000003">
    <property type="protein sequence ID" value="OBS09682.1"/>
    <property type="molecule type" value="Genomic_DNA"/>
</dbReference>
<dbReference type="OrthoDB" id="5392197at2"/>
<dbReference type="SUPFAM" id="SSF56112">
    <property type="entry name" value="Protein kinase-like (PK-like)"/>
    <property type="match status" value="1"/>
</dbReference>
<keyword evidence="1 11" id="KW-0963">Cytoplasm</keyword>
<comment type="subunit">
    <text evidence="11">Monomer.</text>
</comment>
<dbReference type="GO" id="GO:0000287">
    <property type="term" value="F:magnesium ion binding"/>
    <property type="evidence" value="ECO:0007669"/>
    <property type="project" value="UniProtKB-UniRule"/>
</dbReference>
<keyword evidence="5 11" id="KW-0479">Metal-binding</keyword>
<evidence type="ECO:0000259" key="12">
    <source>
        <dbReference type="Pfam" id="PF01636"/>
    </source>
</evidence>
<feature type="binding site" evidence="11">
    <location>
        <position position="223"/>
    </location>
    <ligand>
        <name>Mg(2+)</name>
        <dbReference type="ChEBI" id="CHEBI:18420"/>
    </ligand>
</feature>
<evidence type="ECO:0000256" key="2">
    <source>
        <dbReference type="ARBA" id="ARBA00022527"/>
    </source>
</evidence>
<evidence type="ECO:0000256" key="8">
    <source>
        <dbReference type="ARBA" id="ARBA00022840"/>
    </source>
</evidence>
<dbReference type="Proteomes" id="UP000029273">
    <property type="component" value="Unassembled WGS sequence"/>
</dbReference>
<name>A0A1A6C545_9GAMM</name>
<sequence>MSDMADSEHPYVGLTPDTVLDAIEAAGGRPTGSVSALNSYENRVYQIGDEEAGFLVAKFYRPGRWSDGQIYEEHAFSQALARLEIPVVAPIAGEDGDTLSRHAGFRFALFPRRGGRAPELDDPDTLYRLGQFIGRLHAVGAARDFRLRPTLTPADFGHASVEYLLANECVPREYAGEYRSLAEALMGEVDARFAAADFRTIRLHGDMHAGNVLWTDSGAHLVDLDDSRMGPAVQDIWLLLNGERADMQRQLGEILDGYEEFFDFDRRELALVEPLRTLRLLHYAAWLARRWADPAFPMAFPWFGSVRYWEEQILTLREQRERMLAPPLQIG</sequence>
<organism evidence="13 14">
    <name type="scientific">Acidihalobacter prosperus</name>
    <dbReference type="NCBI Taxonomy" id="160660"/>
    <lineage>
        <taxon>Bacteria</taxon>
        <taxon>Pseudomonadati</taxon>
        <taxon>Pseudomonadota</taxon>
        <taxon>Gammaproteobacteria</taxon>
        <taxon>Chromatiales</taxon>
        <taxon>Ectothiorhodospiraceae</taxon>
        <taxon>Acidihalobacter</taxon>
    </lineage>
</organism>
<dbReference type="AlphaFoldDB" id="A0A1A6C545"/>
<dbReference type="STRING" id="160660.BJI67_02745"/>
<evidence type="ECO:0000256" key="3">
    <source>
        <dbReference type="ARBA" id="ARBA00022553"/>
    </source>
</evidence>
<dbReference type="RefSeq" id="WP_082954574.1">
    <property type="nucleotide sequence ID" value="NZ_JQSG02000003.1"/>
</dbReference>
<feature type="active site" description="Proton acceptor" evidence="11">
    <location>
        <position position="206"/>
    </location>
</feature>
<evidence type="ECO:0000313" key="13">
    <source>
        <dbReference type="EMBL" id="OBS09682.1"/>
    </source>
</evidence>
<feature type="domain" description="Aminoglycoside phosphotransferase" evidence="12">
    <location>
        <begin position="36"/>
        <end position="269"/>
    </location>
</feature>
<comment type="similarity">
    <text evidence="11">Belongs to the SrkA/RdoA protein kinase family.</text>
</comment>
<accession>A0A1A6C545</accession>
<protein>
    <recommendedName>
        <fullName evidence="11">Stress response kinase A</fullName>
        <ecNumber evidence="11">2.7.11.1</ecNumber>
    </recommendedName>
    <alternativeName>
        <fullName evidence="11">Serine/threonine-protein kinase SrkA</fullName>
    </alternativeName>
</protein>
<feature type="site" description="ATP" evidence="11">
    <location>
        <position position="39"/>
    </location>
</feature>
<dbReference type="HAMAP" id="MF_01497">
    <property type="entry name" value="SrkA_kinase"/>
    <property type="match status" value="1"/>
</dbReference>
<keyword evidence="14" id="KW-1185">Reference proteome</keyword>
<evidence type="ECO:0000256" key="5">
    <source>
        <dbReference type="ARBA" id="ARBA00022723"/>
    </source>
</evidence>
<evidence type="ECO:0000256" key="7">
    <source>
        <dbReference type="ARBA" id="ARBA00022777"/>
    </source>
</evidence>
<dbReference type="Gene3D" id="3.30.200.70">
    <property type="match status" value="1"/>
</dbReference>
<dbReference type="GO" id="GO:0005737">
    <property type="term" value="C:cytoplasm"/>
    <property type="evidence" value="ECO:0007669"/>
    <property type="project" value="UniProtKB-SubCell"/>
</dbReference>
<evidence type="ECO:0000256" key="9">
    <source>
        <dbReference type="ARBA" id="ARBA00022842"/>
    </source>
</evidence>
<keyword evidence="9 11" id="KW-0460">Magnesium</keyword>
<reference evidence="13 14" key="1">
    <citation type="journal article" date="2014" name="Genome Announc.">
        <title>Draft Genome Sequence of the Iron-Oxidizing, Acidophilic, and Halotolerant 'Thiobacillus prosperus' Type Strain DSM 5130.</title>
        <authorList>
            <person name="Ossandon F.J."/>
            <person name="Cardenas J.P."/>
            <person name="Corbett M."/>
            <person name="Quatrini R."/>
            <person name="Holmes D.S."/>
            <person name="Watkin E."/>
        </authorList>
    </citation>
    <scope>NUCLEOTIDE SEQUENCE [LARGE SCALE GENOMIC DNA]</scope>
    <source>
        <strain evidence="13 14">DSM 5130</strain>
    </source>
</reference>
<dbReference type="GO" id="GO:0106310">
    <property type="term" value="F:protein serine kinase activity"/>
    <property type="evidence" value="ECO:0007669"/>
    <property type="project" value="RHEA"/>
</dbReference>
<comment type="cofactor">
    <cofactor evidence="11">
        <name>Mg(2+)</name>
        <dbReference type="ChEBI" id="CHEBI:18420"/>
    </cofactor>
</comment>
<comment type="caution">
    <text evidence="13">The sequence shown here is derived from an EMBL/GenBank/DDBJ whole genome shotgun (WGS) entry which is preliminary data.</text>
</comment>
<dbReference type="Gene3D" id="1.20.1270.170">
    <property type="match status" value="1"/>
</dbReference>
<evidence type="ECO:0000313" key="14">
    <source>
        <dbReference type="Proteomes" id="UP000029273"/>
    </source>
</evidence>
<dbReference type="InterPro" id="IPR002575">
    <property type="entry name" value="Aminoglycoside_PTrfase"/>
</dbReference>
<evidence type="ECO:0000256" key="6">
    <source>
        <dbReference type="ARBA" id="ARBA00022741"/>
    </source>
</evidence>
<keyword evidence="2 11" id="KW-0723">Serine/threonine-protein kinase</keyword>
<dbReference type="PANTHER" id="PTHR39573:SF1">
    <property type="entry name" value="STRESS RESPONSE KINASE A"/>
    <property type="match status" value="1"/>
</dbReference>